<reference evidence="1" key="1">
    <citation type="submission" date="2020-10" db="EMBL/GenBank/DDBJ databases">
        <authorList>
            <person name="Gilroy R."/>
        </authorList>
    </citation>
    <scope>NUCLEOTIDE SEQUENCE</scope>
    <source>
        <strain evidence="1">ChiW13-3771</strain>
    </source>
</reference>
<dbReference type="Pfam" id="PF06866">
    <property type="entry name" value="DUF1256"/>
    <property type="match status" value="1"/>
</dbReference>
<reference evidence="1" key="2">
    <citation type="journal article" date="2021" name="PeerJ">
        <title>Extensive microbial diversity within the chicken gut microbiome revealed by metagenomics and culture.</title>
        <authorList>
            <person name="Gilroy R."/>
            <person name="Ravi A."/>
            <person name="Getino M."/>
            <person name="Pursley I."/>
            <person name="Horton D.L."/>
            <person name="Alikhan N.F."/>
            <person name="Baker D."/>
            <person name="Gharbi K."/>
            <person name="Hall N."/>
            <person name="Watson M."/>
            <person name="Adriaenssens E.M."/>
            <person name="Foster-Nyarko E."/>
            <person name="Jarju S."/>
            <person name="Secka A."/>
            <person name="Antonio M."/>
            <person name="Oren A."/>
            <person name="Chaudhuri R.R."/>
            <person name="La Ragione R."/>
            <person name="Hildebrand F."/>
            <person name="Pallen M.J."/>
        </authorList>
    </citation>
    <scope>NUCLEOTIDE SEQUENCE</scope>
    <source>
        <strain evidence="1">ChiW13-3771</strain>
    </source>
</reference>
<dbReference type="NCBIfam" id="TIGR02841">
    <property type="entry name" value="spore_YyaC"/>
    <property type="match status" value="1"/>
</dbReference>
<dbReference type="GO" id="GO:0008233">
    <property type="term" value="F:peptidase activity"/>
    <property type="evidence" value="ECO:0007669"/>
    <property type="project" value="UniProtKB-KW"/>
</dbReference>
<dbReference type="GO" id="GO:0006508">
    <property type="term" value="P:proteolysis"/>
    <property type="evidence" value="ECO:0007669"/>
    <property type="project" value="UniProtKB-KW"/>
</dbReference>
<accession>A0A9D1JDG1</accession>
<dbReference type="InterPro" id="IPR009665">
    <property type="entry name" value="YyaC"/>
</dbReference>
<organism evidence="1 2">
    <name type="scientific">Candidatus Fimimorpha faecalis</name>
    <dbReference type="NCBI Taxonomy" id="2840824"/>
    <lineage>
        <taxon>Bacteria</taxon>
        <taxon>Bacillati</taxon>
        <taxon>Bacillota</taxon>
        <taxon>Clostridia</taxon>
        <taxon>Eubacteriales</taxon>
        <taxon>Candidatus Fimimorpha</taxon>
    </lineage>
</organism>
<dbReference type="InterPro" id="IPR023430">
    <property type="entry name" value="Pept_HybD-like_dom_sf"/>
</dbReference>
<dbReference type="SUPFAM" id="SSF53163">
    <property type="entry name" value="HybD-like"/>
    <property type="match status" value="1"/>
</dbReference>
<keyword evidence="1" id="KW-0645">Protease</keyword>
<dbReference type="AlphaFoldDB" id="A0A9D1JDG1"/>
<proteinExistence type="predicted"/>
<gene>
    <name evidence="1" type="primary">yyaC</name>
    <name evidence="1" type="ORF">IAC96_09505</name>
</gene>
<dbReference type="EMBL" id="DVHN01000123">
    <property type="protein sequence ID" value="HIR89173.1"/>
    <property type="molecule type" value="Genomic_DNA"/>
</dbReference>
<name>A0A9D1JDG1_9FIRM</name>
<dbReference type="Proteomes" id="UP000824201">
    <property type="component" value="Unassembled WGS sequence"/>
</dbReference>
<sequence length="186" mass="20466">MQSKKVYYHRAGSAFSSTLFASQLMQLTEQYFSSKPDIPIFFLCIGSDRVLGDSLGPIIGYKLEKMLLHPFQVFGTLSRPVHAINLCPTLLRLSTLHRAPLTIAIDASIGKKESVGCITLSNRSIRPGTGVSKRLPQIGQISITGIVSEDCFDVSSRLQNIRLGLVMELADCICNGIKTYQEMLIS</sequence>
<evidence type="ECO:0000313" key="1">
    <source>
        <dbReference type="EMBL" id="HIR89173.1"/>
    </source>
</evidence>
<evidence type="ECO:0000313" key="2">
    <source>
        <dbReference type="Proteomes" id="UP000824201"/>
    </source>
</evidence>
<keyword evidence="1" id="KW-0378">Hydrolase</keyword>
<protein>
    <submittedName>
        <fullName evidence="1">Spore protease YyaC</fullName>
    </submittedName>
</protein>
<comment type="caution">
    <text evidence="1">The sequence shown here is derived from an EMBL/GenBank/DDBJ whole genome shotgun (WGS) entry which is preliminary data.</text>
</comment>